<dbReference type="InterPro" id="IPR044914">
    <property type="entry name" value="Endosialidase_C_dom_sf"/>
</dbReference>
<keyword evidence="3" id="KW-1185">Reference proteome</keyword>
<accession>A0A4D7QRC8</accession>
<reference evidence="2 3" key="1">
    <citation type="submission" date="2019-04" db="EMBL/GenBank/DDBJ databases">
        <title>Phreatobacter aquaticus sp. nov.</title>
        <authorList>
            <person name="Choi A."/>
            <person name="Baek K."/>
        </authorList>
    </citation>
    <scope>NUCLEOTIDE SEQUENCE [LARGE SCALE GENOMIC DNA]</scope>
    <source>
        <strain evidence="2 3">NMCR1094</strain>
    </source>
</reference>
<evidence type="ECO:0000313" key="2">
    <source>
        <dbReference type="EMBL" id="QCK86642.1"/>
    </source>
</evidence>
<gene>
    <name evidence="2" type="ORF">E8L99_13175</name>
</gene>
<dbReference type="Proteomes" id="UP000298588">
    <property type="component" value="Chromosome"/>
</dbReference>
<dbReference type="Pfam" id="PF10983">
    <property type="entry name" value="DUF2793"/>
    <property type="match status" value="1"/>
</dbReference>
<dbReference type="OrthoDB" id="564699at2"/>
<evidence type="ECO:0000259" key="1">
    <source>
        <dbReference type="PROSITE" id="PS51688"/>
    </source>
</evidence>
<dbReference type="Gene3D" id="1.10.10.10">
    <property type="entry name" value="Winged helix-like DNA-binding domain superfamily/Winged helix DNA-binding domain"/>
    <property type="match status" value="1"/>
</dbReference>
<protein>
    <submittedName>
        <fullName evidence="2">DUF2793 domain-containing protein</fullName>
    </submittedName>
</protein>
<sequence>MSETTHLALPLIAAAQAQKHVTHNEALAALDALVQLAVKDMVLTAPPGSPAEGDRHIVAAGATGAWAGRDLEVAAFIGGGWTFFAPRRGFVALDEADNRLVIFDGTTWVDLSASLVLQNLAVLGVNATADLTNRLSVRSGHALFAAIDTASGGSGDVQLTLNKEATGNTGSLLFQSGWAGRAEFGLEGDDQARLKVSADGATWRSALVVDPATAAVRLPGGLVEVNDSGAAAPSPVAGAKVHVVGTAAPAAVLIDTFSGVPQFLGRRAAGTIGSPAALGANTTLYQIGGHGRGATGYSTAARVSINLVSAEAWTDTAQGTRISFSTTQNGTTTTASRLGISDSGDIAPGADNAQNLGSASARFKEIFCANGTINTSDEREKHWRGPLNDAERRVARHLACLFGSYQWHESVEAKGEAARIHIGVTAQAVAAAFRQEDLDPARYALWCEDPVVRTAVRTRKVVGPDGVGEAEEIYEVDEPVGTTRQGIRYDQLVGFVIAGLASAPPVSISSLESGAPKRPA</sequence>
<organism evidence="2 3">
    <name type="scientific">Phreatobacter aquaticus</name>
    <dbReference type="NCBI Taxonomy" id="2570229"/>
    <lineage>
        <taxon>Bacteria</taxon>
        <taxon>Pseudomonadati</taxon>
        <taxon>Pseudomonadota</taxon>
        <taxon>Alphaproteobacteria</taxon>
        <taxon>Hyphomicrobiales</taxon>
        <taxon>Phreatobacteraceae</taxon>
        <taxon>Phreatobacter</taxon>
    </lineage>
</organism>
<dbReference type="EMBL" id="CP039865">
    <property type="protein sequence ID" value="QCK86642.1"/>
    <property type="molecule type" value="Genomic_DNA"/>
</dbReference>
<evidence type="ECO:0000313" key="3">
    <source>
        <dbReference type="Proteomes" id="UP000298588"/>
    </source>
</evidence>
<proteinExistence type="predicted"/>
<dbReference type="CDD" id="cd10144">
    <property type="entry name" value="Peptidase_S74_CIMCD"/>
    <property type="match status" value="1"/>
</dbReference>
<dbReference type="PROSITE" id="PS51688">
    <property type="entry name" value="ICA"/>
    <property type="match status" value="1"/>
</dbReference>
<dbReference type="KEGG" id="paqt:E8L99_13175"/>
<name>A0A4D7QRC8_9HYPH</name>
<dbReference type="RefSeq" id="WP_137099973.1">
    <property type="nucleotide sequence ID" value="NZ_CP039865.1"/>
</dbReference>
<dbReference type="AlphaFoldDB" id="A0A4D7QRC8"/>
<dbReference type="Gene3D" id="4.10.1090.10">
    <property type="entry name" value="Endosialidase, domain 4"/>
    <property type="match status" value="1"/>
</dbReference>
<dbReference type="InterPro" id="IPR030392">
    <property type="entry name" value="S74_ICA"/>
</dbReference>
<dbReference type="InterPro" id="IPR021251">
    <property type="entry name" value="DUF2793"/>
</dbReference>
<dbReference type="InterPro" id="IPR036388">
    <property type="entry name" value="WH-like_DNA-bd_sf"/>
</dbReference>
<feature type="domain" description="Peptidase S74" evidence="1">
    <location>
        <begin position="376"/>
        <end position="515"/>
    </location>
</feature>
<dbReference type="Pfam" id="PF13884">
    <property type="entry name" value="Peptidase_S74"/>
    <property type="match status" value="1"/>
</dbReference>